<sequence length="222" mass="24934">MAKSFEMVMITVMMTLLPLIFLAPMAIFELLERKRQKMFQFLLEFRPKNFVFPESSTSEDQFKNEKQLSENISRSREAIRAILSVRNHLSARELLSLMCTSPTQQSSSCILQRNSAEKIGRHQTGISIDGADTHSISGTYSSSTGVERLNIGVKQPNPISILRGRVNDEHDDADNDGDVDDARGRIRDDRDDDNDAMGCSSRRPTSRTLSLISPKQPATTLQ</sequence>
<dbReference type="EMBL" id="UYRX01001630">
    <property type="protein sequence ID" value="VDM91797.1"/>
    <property type="molecule type" value="Genomic_DNA"/>
</dbReference>
<gene>
    <name evidence="3" type="ORF">NLS_LOCUS9482</name>
</gene>
<evidence type="ECO:0000313" key="4">
    <source>
        <dbReference type="Proteomes" id="UP000277928"/>
    </source>
</evidence>
<evidence type="ECO:0000313" key="3">
    <source>
        <dbReference type="EMBL" id="VDM91797.1"/>
    </source>
</evidence>
<proteinExistence type="predicted"/>
<dbReference type="Proteomes" id="UP000277928">
    <property type="component" value="Unassembled WGS sequence"/>
</dbReference>
<keyword evidence="2" id="KW-0812">Transmembrane</keyword>
<keyword evidence="2" id="KW-1133">Transmembrane helix</keyword>
<feature type="transmembrane region" description="Helical" evidence="2">
    <location>
        <begin position="12"/>
        <end position="31"/>
    </location>
</feature>
<protein>
    <submittedName>
        <fullName evidence="3">Uncharacterized protein</fullName>
    </submittedName>
</protein>
<organism evidence="3 4">
    <name type="scientific">Litomosoides sigmodontis</name>
    <name type="common">Filarial nematode worm</name>
    <dbReference type="NCBI Taxonomy" id="42156"/>
    <lineage>
        <taxon>Eukaryota</taxon>
        <taxon>Metazoa</taxon>
        <taxon>Ecdysozoa</taxon>
        <taxon>Nematoda</taxon>
        <taxon>Chromadorea</taxon>
        <taxon>Rhabditida</taxon>
        <taxon>Spirurina</taxon>
        <taxon>Spiruromorpha</taxon>
        <taxon>Filarioidea</taxon>
        <taxon>Onchocercidae</taxon>
        <taxon>Litomosoides</taxon>
    </lineage>
</organism>
<keyword evidence="2" id="KW-0472">Membrane</keyword>
<dbReference type="OrthoDB" id="5857167at2759"/>
<dbReference type="AlphaFoldDB" id="A0A3P7K5L1"/>
<accession>A0A3P7K5L1</accession>
<name>A0A3P7K5L1_LITSI</name>
<feature type="compositionally biased region" description="Low complexity" evidence="1">
    <location>
        <begin position="200"/>
        <end position="213"/>
    </location>
</feature>
<reference evidence="3 4" key="1">
    <citation type="submission" date="2018-08" db="EMBL/GenBank/DDBJ databases">
        <authorList>
            <person name="Laetsch R D."/>
            <person name="Stevens L."/>
            <person name="Kumar S."/>
            <person name="Blaxter L. M."/>
        </authorList>
    </citation>
    <scope>NUCLEOTIDE SEQUENCE [LARGE SCALE GENOMIC DNA]</scope>
</reference>
<evidence type="ECO:0000256" key="1">
    <source>
        <dbReference type="SAM" id="MobiDB-lite"/>
    </source>
</evidence>
<feature type="compositionally biased region" description="Basic and acidic residues" evidence="1">
    <location>
        <begin position="180"/>
        <end position="189"/>
    </location>
</feature>
<feature type="region of interest" description="Disordered" evidence="1">
    <location>
        <begin position="163"/>
        <end position="222"/>
    </location>
</feature>
<keyword evidence="4" id="KW-1185">Reference proteome</keyword>
<feature type="compositionally biased region" description="Acidic residues" evidence="1">
    <location>
        <begin position="169"/>
        <end position="179"/>
    </location>
</feature>
<evidence type="ECO:0000256" key="2">
    <source>
        <dbReference type="SAM" id="Phobius"/>
    </source>
</evidence>